<feature type="compositionally biased region" description="Low complexity" evidence="1">
    <location>
        <begin position="64"/>
        <end position="89"/>
    </location>
</feature>
<comment type="caution">
    <text evidence="2">The sequence shown here is derived from an EMBL/GenBank/DDBJ whole genome shotgun (WGS) entry which is preliminary data.</text>
</comment>
<organism evidence="2 3">
    <name type="scientific">Acer saccharum</name>
    <name type="common">Sugar maple</name>
    <dbReference type="NCBI Taxonomy" id="4024"/>
    <lineage>
        <taxon>Eukaryota</taxon>
        <taxon>Viridiplantae</taxon>
        <taxon>Streptophyta</taxon>
        <taxon>Embryophyta</taxon>
        <taxon>Tracheophyta</taxon>
        <taxon>Spermatophyta</taxon>
        <taxon>Magnoliopsida</taxon>
        <taxon>eudicotyledons</taxon>
        <taxon>Gunneridae</taxon>
        <taxon>Pentapetalae</taxon>
        <taxon>rosids</taxon>
        <taxon>malvids</taxon>
        <taxon>Sapindales</taxon>
        <taxon>Sapindaceae</taxon>
        <taxon>Hippocastanoideae</taxon>
        <taxon>Acereae</taxon>
        <taxon>Acer</taxon>
    </lineage>
</organism>
<name>A0AA39RCA7_ACESA</name>
<evidence type="ECO:0000313" key="2">
    <source>
        <dbReference type="EMBL" id="KAK0570757.1"/>
    </source>
</evidence>
<sequence length="123" mass="13416">MKNGKEMLMLKKKSAIGREEESGADGEEGGLQKDAMPVHAREEIKSPIIFEDADLPSKIAEPGSSTSIPSTSQSPHSSRNCHNSSPSSPESTPRKMQSLTDIYDACNCDFALMLLNHRSLKKL</sequence>
<accession>A0AA39RCA7</accession>
<reference evidence="2" key="1">
    <citation type="journal article" date="2022" name="Plant J.">
        <title>Strategies of tolerance reflected in two North American maple genomes.</title>
        <authorList>
            <person name="McEvoy S.L."/>
            <person name="Sezen U.U."/>
            <person name="Trouern-Trend A."/>
            <person name="McMahon S.M."/>
            <person name="Schaberg P.G."/>
            <person name="Yang J."/>
            <person name="Wegrzyn J.L."/>
            <person name="Swenson N.G."/>
        </authorList>
    </citation>
    <scope>NUCLEOTIDE SEQUENCE</scope>
    <source>
        <strain evidence="2">NS2018</strain>
    </source>
</reference>
<dbReference type="Proteomes" id="UP001168877">
    <property type="component" value="Unassembled WGS sequence"/>
</dbReference>
<protein>
    <submittedName>
        <fullName evidence="2">Uncharacterized protein</fullName>
    </submittedName>
</protein>
<dbReference type="EMBL" id="JAUESC010000388">
    <property type="protein sequence ID" value="KAK0570757.1"/>
    <property type="molecule type" value="Genomic_DNA"/>
</dbReference>
<feature type="region of interest" description="Disordered" evidence="1">
    <location>
        <begin position="1"/>
        <end position="96"/>
    </location>
</feature>
<keyword evidence="3" id="KW-1185">Reference proteome</keyword>
<proteinExistence type="predicted"/>
<dbReference type="AlphaFoldDB" id="A0AA39RCA7"/>
<evidence type="ECO:0000256" key="1">
    <source>
        <dbReference type="SAM" id="MobiDB-lite"/>
    </source>
</evidence>
<evidence type="ECO:0000313" key="3">
    <source>
        <dbReference type="Proteomes" id="UP001168877"/>
    </source>
</evidence>
<gene>
    <name evidence="2" type="ORF">LWI29_005953</name>
</gene>
<reference evidence="2" key="2">
    <citation type="submission" date="2023-06" db="EMBL/GenBank/DDBJ databases">
        <authorList>
            <person name="Swenson N.G."/>
            <person name="Wegrzyn J.L."/>
            <person name="Mcevoy S.L."/>
        </authorList>
    </citation>
    <scope>NUCLEOTIDE SEQUENCE</scope>
    <source>
        <strain evidence="2">NS2018</strain>
        <tissue evidence="2">Leaf</tissue>
    </source>
</reference>